<keyword evidence="4 8" id="KW-0378">Hydrolase</keyword>
<comment type="caution">
    <text evidence="11">The sequence shown here is derived from an EMBL/GenBank/DDBJ whole genome shotgun (WGS) entry which is preliminary data.</text>
</comment>
<dbReference type="VEuPathDB" id="FungiDB:MGL_3324"/>
<evidence type="ECO:0000256" key="2">
    <source>
        <dbReference type="ARBA" id="ARBA00020672"/>
    </source>
</evidence>
<dbReference type="PANTHER" id="PTHR14189:SF0">
    <property type="entry name" value="PROTEIN PHOSPHATASE METHYLESTERASE 1"/>
    <property type="match status" value="1"/>
</dbReference>
<reference evidence="11 12" key="1">
    <citation type="journal article" date="2007" name="Proc. Natl. Acad. Sci. U.S.A.">
        <title>Dandruff-associated Malassezia genomes reveal convergent and divergent virulence traits shared with plant and human fungal pathogens.</title>
        <authorList>
            <person name="Xu J."/>
            <person name="Saunders C.W."/>
            <person name="Hu P."/>
            <person name="Grant R.A."/>
            <person name="Boekhout T."/>
            <person name="Kuramae E.E."/>
            <person name="Kronstad J.W."/>
            <person name="Deangelis Y.M."/>
            <person name="Reeder N.L."/>
            <person name="Johnstone K.R."/>
            <person name="Leland M."/>
            <person name="Fieno A.M."/>
            <person name="Begley W.M."/>
            <person name="Sun Y."/>
            <person name="Lacey M.P."/>
            <person name="Chaudhary T."/>
            <person name="Keough T."/>
            <person name="Chu L."/>
            <person name="Sears R."/>
            <person name="Yuan B."/>
            <person name="Dawson T.L.Jr."/>
        </authorList>
    </citation>
    <scope>NUCLEOTIDE SEQUENCE [LARGE SCALE GENOMIC DNA]</scope>
    <source>
        <strain evidence="12">ATCC MYA-4612 / CBS 7966</strain>
    </source>
</reference>
<dbReference type="InParanoid" id="A8Q7D0"/>
<evidence type="ECO:0000256" key="3">
    <source>
        <dbReference type="ARBA" id="ARBA00022487"/>
    </source>
</evidence>
<keyword evidence="3 8" id="KW-0719">Serine esterase</keyword>
<comment type="function">
    <text evidence="8">Demethylates proteins that have been reversibly carboxymethylated.</text>
</comment>
<feature type="domain" description="AB hydrolase-1" evidence="10">
    <location>
        <begin position="109"/>
        <end position="360"/>
    </location>
</feature>
<dbReference type="PANTHER" id="PTHR14189">
    <property type="entry name" value="PROTEIN PHOSPHATASE METHYLESTERASE-1 RELATED"/>
    <property type="match status" value="1"/>
</dbReference>
<gene>
    <name evidence="11" type="ORF">MGL_3324</name>
</gene>
<dbReference type="RefSeq" id="XP_001729780.1">
    <property type="nucleotide sequence ID" value="XM_001729728.1"/>
</dbReference>
<evidence type="ECO:0000259" key="10">
    <source>
        <dbReference type="Pfam" id="PF12697"/>
    </source>
</evidence>
<feature type="active site" evidence="9">
    <location>
        <position position="219"/>
    </location>
</feature>
<dbReference type="FunCoup" id="A8Q7D0">
    <property type="interactions" value="447"/>
</dbReference>
<dbReference type="OMA" id="VMVCHHG"/>
<dbReference type="AlphaFoldDB" id="A8Q7D0"/>
<keyword evidence="12" id="KW-1185">Reference proteome</keyword>
<comment type="similarity">
    <text evidence="1 8">Belongs to the AB hydrolase superfamily.</text>
</comment>
<evidence type="ECO:0000313" key="11">
    <source>
        <dbReference type="EMBL" id="EDP42566.1"/>
    </source>
</evidence>
<comment type="catalytic activity">
    <reaction evidence="7">
        <text>[phosphatase 2A protein]-C-terminal L-leucine methyl ester + H2O = [phosphatase 2A protein]-C-terminal L-leucine + methanol + H(+)</text>
        <dbReference type="Rhea" id="RHEA:48548"/>
        <dbReference type="Rhea" id="RHEA-COMP:12134"/>
        <dbReference type="Rhea" id="RHEA-COMP:12135"/>
        <dbReference type="ChEBI" id="CHEBI:15377"/>
        <dbReference type="ChEBI" id="CHEBI:15378"/>
        <dbReference type="ChEBI" id="CHEBI:17790"/>
        <dbReference type="ChEBI" id="CHEBI:90516"/>
        <dbReference type="ChEBI" id="CHEBI:90517"/>
        <dbReference type="EC" id="3.1.1.89"/>
    </reaction>
</comment>
<dbReference type="InterPro" id="IPR000073">
    <property type="entry name" value="AB_hydrolase_1"/>
</dbReference>
<protein>
    <recommendedName>
        <fullName evidence="2 8">Protein phosphatase methylesterase 1</fullName>
        <shortName evidence="8">PME-1</shortName>
        <ecNumber evidence="8">3.1.1.-</ecNumber>
    </recommendedName>
</protein>
<dbReference type="SUPFAM" id="SSF53474">
    <property type="entry name" value="alpha/beta-Hydrolases"/>
    <property type="match status" value="1"/>
</dbReference>
<comment type="catalytic activity">
    <reaction evidence="5">
        <text>a diacylglycerol + H2O = a monoacylglycerol + a fatty acid + H(+)</text>
        <dbReference type="Rhea" id="RHEA:32731"/>
        <dbReference type="ChEBI" id="CHEBI:15377"/>
        <dbReference type="ChEBI" id="CHEBI:15378"/>
        <dbReference type="ChEBI" id="CHEBI:17408"/>
        <dbReference type="ChEBI" id="CHEBI:18035"/>
        <dbReference type="ChEBI" id="CHEBI:28868"/>
    </reaction>
</comment>
<dbReference type="ESTHER" id="malgo-a8q7d0">
    <property type="family name" value="PPase_methylesterase_euk"/>
</dbReference>
<feature type="active site" evidence="9">
    <location>
        <position position="348"/>
    </location>
</feature>
<dbReference type="GO" id="GO:0047372">
    <property type="term" value="F:monoacylglycerol lipase activity"/>
    <property type="evidence" value="ECO:0007669"/>
    <property type="project" value="RHEA"/>
</dbReference>
<comment type="catalytic activity">
    <reaction evidence="6">
        <text>a monoacylglycerol + H2O = glycerol + a fatty acid + H(+)</text>
        <dbReference type="Rhea" id="RHEA:15245"/>
        <dbReference type="ChEBI" id="CHEBI:15377"/>
        <dbReference type="ChEBI" id="CHEBI:15378"/>
        <dbReference type="ChEBI" id="CHEBI:17408"/>
        <dbReference type="ChEBI" id="CHEBI:17754"/>
        <dbReference type="ChEBI" id="CHEBI:28868"/>
    </reaction>
</comment>
<organism evidence="11 12">
    <name type="scientific">Malassezia globosa (strain ATCC MYA-4612 / CBS 7966)</name>
    <name type="common">Dandruff-associated fungus</name>
    <dbReference type="NCBI Taxonomy" id="425265"/>
    <lineage>
        <taxon>Eukaryota</taxon>
        <taxon>Fungi</taxon>
        <taxon>Dikarya</taxon>
        <taxon>Basidiomycota</taxon>
        <taxon>Ustilaginomycotina</taxon>
        <taxon>Malasseziomycetes</taxon>
        <taxon>Malasseziales</taxon>
        <taxon>Malasseziaceae</taxon>
        <taxon>Malassezia</taxon>
    </lineage>
</organism>
<dbReference type="EMBL" id="AAYY01000011">
    <property type="protein sequence ID" value="EDP42566.1"/>
    <property type="molecule type" value="Genomic_DNA"/>
</dbReference>
<evidence type="ECO:0000256" key="7">
    <source>
        <dbReference type="ARBA" id="ARBA00049203"/>
    </source>
</evidence>
<evidence type="ECO:0000256" key="6">
    <source>
        <dbReference type="ARBA" id="ARBA00048461"/>
    </source>
</evidence>
<dbReference type="GO" id="GO:0120516">
    <property type="term" value="F:diacylglycerol lipase activity"/>
    <property type="evidence" value="ECO:0007669"/>
    <property type="project" value="RHEA"/>
</dbReference>
<proteinExistence type="inferred from homology"/>
<evidence type="ECO:0000256" key="4">
    <source>
        <dbReference type="ARBA" id="ARBA00022801"/>
    </source>
</evidence>
<evidence type="ECO:0000256" key="5">
    <source>
        <dbReference type="ARBA" id="ARBA00047591"/>
    </source>
</evidence>
<evidence type="ECO:0000313" key="12">
    <source>
        <dbReference type="Proteomes" id="UP000008837"/>
    </source>
</evidence>
<dbReference type="Gene3D" id="3.40.50.1820">
    <property type="entry name" value="alpha/beta hydrolase"/>
    <property type="match status" value="1"/>
</dbReference>
<evidence type="ECO:0000256" key="8">
    <source>
        <dbReference type="PIRNR" id="PIRNR022950"/>
    </source>
</evidence>
<dbReference type="InterPro" id="IPR016812">
    <property type="entry name" value="PPase_methylesterase_euk"/>
</dbReference>
<dbReference type="GO" id="GO:0051723">
    <property type="term" value="F:protein methylesterase activity"/>
    <property type="evidence" value="ECO:0007669"/>
    <property type="project" value="UniProtKB-EC"/>
</dbReference>
<name>A8Q7D0_MALGO</name>
<dbReference type="Pfam" id="PF12697">
    <property type="entry name" value="Abhydrolase_6"/>
    <property type="match status" value="1"/>
</dbReference>
<dbReference type="InterPro" id="IPR029058">
    <property type="entry name" value="AB_hydrolase_fold"/>
</dbReference>
<dbReference type="PIRSF" id="PIRSF022950">
    <property type="entry name" value="PPase_methylesterase_euk"/>
    <property type="match status" value="1"/>
</dbReference>
<dbReference type="GeneID" id="5854086"/>
<evidence type="ECO:0000256" key="9">
    <source>
        <dbReference type="PIRSR" id="PIRSR022950-1"/>
    </source>
</evidence>
<sequence length="382" mass="42631">MPLPQDLRTSLLKRQYRPDAYDHGYNEEQEDDDEVGELPNVRAQQYHVPPARAPGAYAPLSCDDCFSSALEIDIPCIVSSPGDSEKHATIRAYFTPPCSGLTPSSTVMVCHHGAGFGALSFALMAKEVSRISKGELGVLAYDCRGHGKTTFPLEEKKNMSLEALTSDLLALLRTMFRDVNQRPSFLFVGHSMGGAVVVEAAHALEREHDIRVAGVAMIDIVEDTSLQLLPDMSRIVRQRPLGFASLESAIQWHIKTRTIRNAESARRSVPSLVHLMRGYRDLPWRWNAELIETEPYWTGWFKGLSSKFLACHAARLLILAETDRLDRTLMIGQMQGKYQLVVNPHAGHCVQEDDPTSTADTLFHFWRRNDKLPPGLRAVGPS</sequence>
<feature type="active site" evidence="9">
    <location>
        <position position="191"/>
    </location>
</feature>
<dbReference type="KEGG" id="mgl:MGL_3324"/>
<evidence type="ECO:0000256" key="1">
    <source>
        <dbReference type="ARBA" id="ARBA00008645"/>
    </source>
</evidence>
<dbReference type="EC" id="3.1.1.-" evidence="8"/>
<accession>A8Q7D0</accession>
<dbReference type="STRING" id="425265.A8Q7D0"/>
<dbReference type="Proteomes" id="UP000008837">
    <property type="component" value="Unassembled WGS sequence"/>
</dbReference>
<dbReference type="OrthoDB" id="194865at2759"/>